<gene>
    <name evidence="2" type="ORF">D6810_01885</name>
</gene>
<keyword evidence="1" id="KW-0472">Membrane</keyword>
<dbReference type="Proteomes" id="UP000269410">
    <property type="component" value="Unassembled WGS sequence"/>
</dbReference>
<organism evidence="2 3">
    <name type="scientific">Candidatus Dojkabacteria bacterium</name>
    <dbReference type="NCBI Taxonomy" id="2099670"/>
    <lineage>
        <taxon>Bacteria</taxon>
        <taxon>Candidatus Dojkabacteria</taxon>
    </lineage>
</organism>
<dbReference type="AlphaFoldDB" id="A0A3M0Z4T5"/>
<feature type="transmembrane region" description="Helical" evidence="1">
    <location>
        <begin position="422"/>
        <end position="442"/>
    </location>
</feature>
<feature type="transmembrane region" description="Helical" evidence="1">
    <location>
        <begin position="198"/>
        <end position="223"/>
    </location>
</feature>
<keyword evidence="1" id="KW-0812">Transmembrane</keyword>
<evidence type="ECO:0000313" key="3">
    <source>
        <dbReference type="Proteomes" id="UP000269410"/>
    </source>
</evidence>
<reference evidence="2 3" key="1">
    <citation type="submission" date="2018-10" db="EMBL/GenBank/DDBJ databases">
        <title>Thermophilic Lithotrophy and Phototrophy in an Intertidal, Iron-rich, Geothermal Spring.</title>
        <authorList>
            <person name="Ward L.M."/>
            <person name="Idei A."/>
            <person name="Nakagawa M."/>
            <person name="Ueno Y."/>
            <person name="Fischer W."/>
            <person name="Mcglynn S.E."/>
        </authorList>
    </citation>
    <scope>NUCLEOTIDE SEQUENCE [LARGE SCALE GENOMIC DNA]</scope>
    <source>
        <strain evidence="2">J137</strain>
    </source>
</reference>
<feature type="transmembrane region" description="Helical" evidence="1">
    <location>
        <begin position="323"/>
        <end position="343"/>
    </location>
</feature>
<dbReference type="EMBL" id="RFKV01000059">
    <property type="protein sequence ID" value="RMD77138.1"/>
    <property type="molecule type" value="Genomic_DNA"/>
</dbReference>
<proteinExistence type="predicted"/>
<evidence type="ECO:0000313" key="2">
    <source>
        <dbReference type="EMBL" id="RMD77138.1"/>
    </source>
</evidence>
<evidence type="ECO:0000256" key="1">
    <source>
        <dbReference type="SAM" id="Phobius"/>
    </source>
</evidence>
<accession>A0A3M0Z4T5</accession>
<name>A0A3M0Z4T5_9BACT</name>
<feature type="transmembrane region" description="Helical" evidence="1">
    <location>
        <begin position="355"/>
        <end position="377"/>
    </location>
</feature>
<protein>
    <submittedName>
        <fullName evidence="2">Uncharacterized protein</fullName>
    </submittedName>
</protein>
<feature type="transmembrane region" description="Helical" evidence="1">
    <location>
        <begin position="161"/>
        <end position="186"/>
    </location>
</feature>
<comment type="caution">
    <text evidence="2">The sequence shown here is derived from an EMBL/GenBank/DDBJ whole genome shotgun (WGS) entry which is preliminary data.</text>
</comment>
<feature type="transmembrane region" description="Helical" evidence="1">
    <location>
        <begin position="472"/>
        <end position="493"/>
    </location>
</feature>
<keyword evidence="1" id="KW-1133">Transmembrane helix</keyword>
<sequence>MHANSNTDTEAGKIVSETASSNATCSIRRQCVGEDITTLSGVCGALQDTVFKLVLNDDATYSKVACIEAASKSNGDSSFVTRQKVISYINQSLLNGSGIISITNNLTTALLEQRPASAIEFINQQVYALRNLGLVSAQQQKDPYLYYPGRGEDLLKPIQSFWGWAVSFVFGFLIVIILIVAFAIILGDRIGPKTKITLQSAIPSIALALILVPLSYSISALFIDFITVGTNAVHSLLIGRGSPGQQVFLESLDENKVKTVNSLNPCGSFFSIPTATDAKNCENRGLYADDPRMNIFNVRERIDVTKPVTNFISDFRDALNSSGGLGAFFVGLYDFIGSILKFFGANGNSPNENAWFGNLINLVIGLATIWIGLKILWILLKKYITLVLFPILSPFVFVTVAFPGTGTKNVESFLKTMLSASLHYIVTYAMFLLTLLFTSASFQAQFPDVTFSTYVPPLTGLEFWLADLASRAGGAGINSLIFTLIGLMIYFSIPNALKKIDDQLSIQPFSLPPIAKDALNEFRGGLGSSLIAAGYVSKLPQKAISFAKNLPSFSKLSEDRQIKKETDIGLSQYDRGTLLYAKKQEYDQKYTAANEAYRQAYMTYSDPNSSSAERNKAFKSMAYYKKQMNSIYEEAQKKYGITPGLDTSKVDFSWSYNSTSSNLLKTDGNSFQLNIEYFRGLPISPSGLGQTFYDSITGSSSSSNRKGYEIGEIIFRYITNDDQIKISEDNIVYTETIINASGTKMNTTYKKLNKQLSLKFTTQGQPTLHEILEIVIEKPTKIGPKISKSTVKVFALDGAIQLFDGFNNANKEKVIVNDSLMSNLNIPLTSTQIKFALQIDEKGIIESSMEFMSQIYLSPNYYEIGHVSQPPQQTPSTPS</sequence>
<feature type="transmembrane region" description="Helical" evidence="1">
    <location>
        <begin position="383"/>
        <end position="402"/>
    </location>
</feature>